<evidence type="ECO:0000259" key="1">
    <source>
        <dbReference type="Pfam" id="PF09648"/>
    </source>
</evidence>
<dbReference type="PATRIC" id="fig|44252.3.peg.5416"/>
<feature type="domain" description="Regulatory protein YycH-like" evidence="1">
    <location>
        <begin position="106"/>
        <end position="233"/>
    </location>
</feature>
<dbReference type="STRING" id="44252.DJ90_1128"/>
<reference evidence="2 4" key="1">
    <citation type="submission" date="2014-04" db="EMBL/GenBank/DDBJ databases">
        <authorList>
            <person name="Bishop-Lilly K.A."/>
            <person name="Broomall S.M."/>
            <person name="Chain P.S."/>
            <person name="Chertkov O."/>
            <person name="Coyne S.R."/>
            <person name="Daligault H.E."/>
            <person name="Davenport K.W."/>
            <person name="Erkkila T."/>
            <person name="Frey K.G."/>
            <person name="Gibbons H.S."/>
            <person name="Gu W."/>
            <person name="Jaissle J."/>
            <person name="Johnson S.L."/>
            <person name="Koroleva G.I."/>
            <person name="Ladner J.T."/>
            <person name="Lo C.-C."/>
            <person name="Minogue T.D."/>
            <person name="Munk C."/>
            <person name="Palacios G.F."/>
            <person name="Redden C.L."/>
            <person name="Rosenzweig C.N."/>
            <person name="Scholz M.B."/>
            <person name="Teshima H."/>
            <person name="Xu Y."/>
        </authorList>
    </citation>
    <scope>NUCLEOTIDE SEQUENCE [LARGE SCALE GENOMIC DNA]</scope>
    <source>
        <strain evidence="2 4">8244</strain>
    </source>
</reference>
<evidence type="ECO:0000313" key="3">
    <source>
        <dbReference type="EMBL" id="MUG20901.1"/>
    </source>
</evidence>
<dbReference type="GeneID" id="77010514"/>
<dbReference type="InterPro" id="IPR018604">
    <property type="entry name" value="YycI-like"/>
</dbReference>
<name>A0A090Y823_PAEMA</name>
<reference evidence="3 5" key="2">
    <citation type="submission" date="2019-11" db="EMBL/GenBank/DDBJ databases">
        <title>Draft genome sequences of five Paenibacillus species of dairy origin.</title>
        <authorList>
            <person name="Olajide A.M."/>
            <person name="Chen S."/>
            <person name="Lapointe G."/>
        </authorList>
    </citation>
    <scope>NUCLEOTIDE SEQUENCE [LARGE SCALE GENOMIC DNA]</scope>
    <source>
        <strain evidence="3 5">3CT49</strain>
    </source>
</reference>
<protein>
    <submittedName>
        <fullName evidence="2">YycH family protein</fullName>
    </submittedName>
</protein>
<evidence type="ECO:0000313" key="2">
    <source>
        <dbReference type="EMBL" id="KFM94356.1"/>
    </source>
</evidence>
<proteinExistence type="predicted"/>
<keyword evidence="4" id="KW-1185">Reference proteome</keyword>
<organism evidence="2 4">
    <name type="scientific">Paenibacillus macerans</name>
    <name type="common">Bacillus macerans</name>
    <dbReference type="NCBI Taxonomy" id="44252"/>
    <lineage>
        <taxon>Bacteria</taxon>
        <taxon>Bacillati</taxon>
        <taxon>Bacillota</taxon>
        <taxon>Bacilli</taxon>
        <taxon>Bacillales</taxon>
        <taxon>Paenibacillaceae</taxon>
        <taxon>Paenibacillus</taxon>
    </lineage>
</organism>
<dbReference type="Gene3D" id="2.40.128.690">
    <property type="entry name" value="YycH protein, domain 3-like"/>
    <property type="match status" value="1"/>
</dbReference>
<dbReference type="OrthoDB" id="2388036at2"/>
<dbReference type="GO" id="GO:0016020">
    <property type="term" value="C:membrane"/>
    <property type="evidence" value="ECO:0007669"/>
    <property type="project" value="InterPro"/>
</dbReference>
<dbReference type="EMBL" id="JMQA01000047">
    <property type="protein sequence ID" value="KFM94356.1"/>
    <property type="molecule type" value="Genomic_DNA"/>
</dbReference>
<dbReference type="AlphaFoldDB" id="A0A090Y823"/>
<evidence type="ECO:0000313" key="5">
    <source>
        <dbReference type="Proteomes" id="UP000442469"/>
    </source>
</evidence>
<dbReference type="HOGENOM" id="CLU_078250_0_0_9"/>
<dbReference type="RefSeq" id="WP_036618287.1">
    <property type="nucleotide sequence ID" value="NZ_BGML01000004.1"/>
</dbReference>
<dbReference type="Proteomes" id="UP000029278">
    <property type="component" value="Unassembled WGS sequence"/>
</dbReference>
<comment type="caution">
    <text evidence="2">The sequence shown here is derived from an EMBL/GenBank/DDBJ whole genome shotgun (WGS) entry which is preliminary data.</text>
</comment>
<evidence type="ECO:0000313" key="4">
    <source>
        <dbReference type="Proteomes" id="UP000029278"/>
    </source>
</evidence>
<sequence length="249" mass="28083">MDWGRAKNVLIYAFLLLNLVLGYQLWNGVREQRDSNLDITSLDNNTQRIMDEKQVRVLAKIPTETPELAKIAYRFVDGEQQGKTVDLPAPVDSKLIFSPRELALALKNTLPDIDQYRYDEVASSADVFVLHPLVDGKWPLFKIEMKLLGSNQKIVSYQRQAIEISHPGEEKPQRVLSASKALGNLIENFLPEGSVVTEIELGYYGEVFDSDAHLPAAPAWRFMLESGKEYYVQGISGDVISPNTEKTKE</sequence>
<dbReference type="EMBL" id="WNZZ01000001">
    <property type="protein sequence ID" value="MUG20901.1"/>
    <property type="molecule type" value="Genomic_DNA"/>
</dbReference>
<accession>A0A090Y823</accession>
<dbReference type="Pfam" id="PF09648">
    <property type="entry name" value="YycI"/>
    <property type="match status" value="1"/>
</dbReference>
<gene>
    <name evidence="2" type="ORF">DJ90_1128</name>
    <name evidence="3" type="ORF">GNQ08_00395</name>
</gene>
<dbReference type="Proteomes" id="UP000442469">
    <property type="component" value="Unassembled WGS sequence"/>
</dbReference>